<evidence type="ECO:0000313" key="2">
    <source>
        <dbReference type="EMBL" id="CAL1578885.1"/>
    </source>
</evidence>
<organism evidence="2 3">
    <name type="scientific">Knipowitschia caucasica</name>
    <name type="common">Caucasian dwarf goby</name>
    <name type="synonym">Pomatoschistus caucasicus</name>
    <dbReference type="NCBI Taxonomy" id="637954"/>
    <lineage>
        <taxon>Eukaryota</taxon>
        <taxon>Metazoa</taxon>
        <taxon>Chordata</taxon>
        <taxon>Craniata</taxon>
        <taxon>Vertebrata</taxon>
        <taxon>Euteleostomi</taxon>
        <taxon>Actinopterygii</taxon>
        <taxon>Neopterygii</taxon>
        <taxon>Teleostei</taxon>
        <taxon>Neoteleostei</taxon>
        <taxon>Acanthomorphata</taxon>
        <taxon>Gobiaria</taxon>
        <taxon>Gobiiformes</taxon>
        <taxon>Gobioidei</taxon>
        <taxon>Gobiidae</taxon>
        <taxon>Gobiinae</taxon>
        <taxon>Knipowitschia</taxon>
    </lineage>
</organism>
<dbReference type="AlphaFoldDB" id="A0AAV2JN13"/>
<protein>
    <submittedName>
        <fullName evidence="2">Uncharacterized protein</fullName>
    </submittedName>
</protein>
<accession>A0AAV2JN13</accession>
<reference evidence="2 3" key="1">
    <citation type="submission" date="2024-04" db="EMBL/GenBank/DDBJ databases">
        <authorList>
            <person name="Waldvogel A.-M."/>
            <person name="Schoenle A."/>
        </authorList>
    </citation>
    <scope>NUCLEOTIDE SEQUENCE [LARGE SCALE GENOMIC DNA]</scope>
</reference>
<keyword evidence="3" id="KW-1185">Reference proteome</keyword>
<gene>
    <name evidence="2" type="ORF">KC01_LOCUS9989</name>
</gene>
<feature type="region of interest" description="Disordered" evidence="1">
    <location>
        <begin position="1"/>
        <end position="27"/>
    </location>
</feature>
<evidence type="ECO:0000313" key="3">
    <source>
        <dbReference type="Proteomes" id="UP001497482"/>
    </source>
</evidence>
<name>A0AAV2JN13_KNICA</name>
<dbReference type="EMBL" id="OZ035835">
    <property type="protein sequence ID" value="CAL1578885.1"/>
    <property type="molecule type" value="Genomic_DNA"/>
</dbReference>
<proteinExistence type="predicted"/>
<evidence type="ECO:0000256" key="1">
    <source>
        <dbReference type="SAM" id="MobiDB-lite"/>
    </source>
</evidence>
<dbReference type="Proteomes" id="UP001497482">
    <property type="component" value="Chromosome 13"/>
</dbReference>
<feature type="region of interest" description="Disordered" evidence="1">
    <location>
        <begin position="181"/>
        <end position="219"/>
    </location>
</feature>
<sequence length="320" mass="35320">MDEAQPEKIGMSNRSSPRPSERRQGAVVRRCFRVHTRKRQNLSKENHRNKLMAGVGQTSSHAHGGEDGDWMELDSVAVEILKAANVDADVLQTLTREDLKDLFPGPEHFRRRKAIWDLAHPVEQATEESGTDCLQYPTKEGLQAMARRIMDYYPMVADWADTSCPWSDIFKKLNKRLQNIKSPRKWQGATPSRGNGKRRRLSFENTTGKELTDEGEEPVVDLSPCPLLLPLLPLPSPTPAPSSSHSCPSFSHSCPLLLPLLPLLLPLLPPPPPTPAPSSSHSCPSFSHSCPLLLPLLPPPSPTPAPVFSPSCPLLQTASI</sequence>
<feature type="region of interest" description="Disordered" evidence="1">
    <location>
        <begin position="40"/>
        <end position="64"/>
    </location>
</feature>